<name>A0A1T4XMI8_9BACL</name>
<dbReference type="Pfam" id="PF00829">
    <property type="entry name" value="Ribosomal_L21p"/>
    <property type="match status" value="1"/>
</dbReference>
<evidence type="ECO:0000256" key="7">
    <source>
        <dbReference type="RuleBase" id="RU000562"/>
    </source>
</evidence>
<comment type="function">
    <text evidence="6 7">This protein binds to 23S rRNA in the presence of protein L20.</text>
</comment>
<sequence>MYAIIETGGKQIKVEAGQEIFIEKVAGEADEVVTFDKVLLVGGDDLKVGAPFVEGATVTGKVVKQGRGKKITVFKYKPKKNYHKKQGHRQPYTKIVIDGINL</sequence>
<reference evidence="9" key="1">
    <citation type="submission" date="2017-02" db="EMBL/GenBank/DDBJ databases">
        <authorList>
            <person name="Varghese N."/>
            <person name="Submissions S."/>
        </authorList>
    </citation>
    <scope>NUCLEOTIDE SEQUENCE [LARGE SCALE GENOMIC DNA]</scope>
    <source>
        <strain evidence="9">DSM 23966</strain>
    </source>
</reference>
<dbReference type="AlphaFoldDB" id="A0A1T4XMI8"/>
<dbReference type="Proteomes" id="UP000190042">
    <property type="component" value="Unassembled WGS sequence"/>
</dbReference>
<keyword evidence="5 6" id="KW-0687">Ribonucleoprotein</keyword>
<dbReference type="PANTHER" id="PTHR21349:SF0">
    <property type="entry name" value="LARGE RIBOSOMAL SUBUNIT PROTEIN BL21M"/>
    <property type="match status" value="1"/>
</dbReference>
<evidence type="ECO:0000256" key="5">
    <source>
        <dbReference type="ARBA" id="ARBA00023274"/>
    </source>
</evidence>
<keyword evidence="2 6" id="KW-0699">rRNA-binding</keyword>
<proteinExistence type="inferred from homology"/>
<evidence type="ECO:0000256" key="6">
    <source>
        <dbReference type="HAMAP-Rule" id="MF_01363"/>
    </source>
</evidence>
<dbReference type="RefSeq" id="WP_009497483.1">
    <property type="nucleotide sequence ID" value="NZ_FUYJ01000001.1"/>
</dbReference>
<dbReference type="PANTHER" id="PTHR21349">
    <property type="entry name" value="50S RIBOSOMAL PROTEIN L21"/>
    <property type="match status" value="1"/>
</dbReference>
<dbReference type="EMBL" id="FUYJ01000001">
    <property type="protein sequence ID" value="SKA90736.1"/>
    <property type="molecule type" value="Genomic_DNA"/>
</dbReference>
<protein>
    <recommendedName>
        <fullName evidence="6">Large ribosomal subunit protein bL21</fullName>
    </recommendedName>
</protein>
<dbReference type="GO" id="GO:0005737">
    <property type="term" value="C:cytoplasm"/>
    <property type="evidence" value="ECO:0007669"/>
    <property type="project" value="UniProtKB-ARBA"/>
</dbReference>
<evidence type="ECO:0000256" key="4">
    <source>
        <dbReference type="ARBA" id="ARBA00022980"/>
    </source>
</evidence>
<evidence type="ECO:0000313" key="9">
    <source>
        <dbReference type="Proteomes" id="UP000190042"/>
    </source>
</evidence>
<dbReference type="SUPFAM" id="SSF141091">
    <property type="entry name" value="L21p-like"/>
    <property type="match status" value="1"/>
</dbReference>
<keyword evidence="9" id="KW-1185">Reference proteome</keyword>
<comment type="subunit">
    <text evidence="6">Part of the 50S ribosomal subunit. Contacts protein L20.</text>
</comment>
<comment type="similarity">
    <text evidence="1 6 7">Belongs to the bacterial ribosomal protein bL21 family.</text>
</comment>
<evidence type="ECO:0000256" key="1">
    <source>
        <dbReference type="ARBA" id="ARBA00008563"/>
    </source>
</evidence>
<dbReference type="InterPro" id="IPR028909">
    <property type="entry name" value="bL21-like"/>
</dbReference>
<dbReference type="GO" id="GO:0006412">
    <property type="term" value="P:translation"/>
    <property type="evidence" value="ECO:0007669"/>
    <property type="project" value="UniProtKB-UniRule"/>
</dbReference>
<dbReference type="InterPro" id="IPR001787">
    <property type="entry name" value="Ribosomal_bL21"/>
</dbReference>
<evidence type="ECO:0000313" key="8">
    <source>
        <dbReference type="EMBL" id="SKA90736.1"/>
    </source>
</evidence>
<dbReference type="GO" id="GO:0019843">
    <property type="term" value="F:rRNA binding"/>
    <property type="evidence" value="ECO:0007669"/>
    <property type="project" value="UniProtKB-UniRule"/>
</dbReference>
<dbReference type="HAMAP" id="MF_01363">
    <property type="entry name" value="Ribosomal_bL21"/>
    <property type="match status" value="1"/>
</dbReference>
<dbReference type="NCBIfam" id="TIGR00061">
    <property type="entry name" value="L21"/>
    <property type="match status" value="1"/>
</dbReference>
<evidence type="ECO:0000256" key="3">
    <source>
        <dbReference type="ARBA" id="ARBA00022884"/>
    </source>
</evidence>
<organism evidence="8 9">
    <name type="scientific">Sporosarcina newyorkensis</name>
    <dbReference type="NCBI Taxonomy" id="759851"/>
    <lineage>
        <taxon>Bacteria</taxon>
        <taxon>Bacillati</taxon>
        <taxon>Bacillota</taxon>
        <taxon>Bacilli</taxon>
        <taxon>Bacillales</taxon>
        <taxon>Caryophanaceae</taxon>
        <taxon>Sporosarcina</taxon>
    </lineage>
</organism>
<keyword evidence="3 6" id="KW-0694">RNA-binding</keyword>
<dbReference type="GO" id="GO:0005840">
    <property type="term" value="C:ribosome"/>
    <property type="evidence" value="ECO:0007669"/>
    <property type="project" value="UniProtKB-KW"/>
</dbReference>
<accession>A0A1T4XMI8</accession>
<dbReference type="InterPro" id="IPR018258">
    <property type="entry name" value="Ribosomal_bL21_CS"/>
</dbReference>
<evidence type="ECO:0000256" key="2">
    <source>
        <dbReference type="ARBA" id="ARBA00022730"/>
    </source>
</evidence>
<dbReference type="InterPro" id="IPR036164">
    <property type="entry name" value="bL21-like_sf"/>
</dbReference>
<dbReference type="PROSITE" id="PS01169">
    <property type="entry name" value="RIBOSOMAL_L21"/>
    <property type="match status" value="1"/>
</dbReference>
<gene>
    <name evidence="6" type="primary">rplU</name>
    <name evidence="8" type="ORF">SAMN04244570_1008</name>
</gene>
<dbReference type="GO" id="GO:1990904">
    <property type="term" value="C:ribonucleoprotein complex"/>
    <property type="evidence" value="ECO:0007669"/>
    <property type="project" value="UniProtKB-KW"/>
</dbReference>
<dbReference type="GO" id="GO:0003735">
    <property type="term" value="F:structural constituent of ribosome"/>
    <property type="evidence" value="ECO:0007669"/>
    <property type="project" value="InterPro"/>
</dbReference>
<keyword evidence="4 6" id="KW-0689">Ribosomal protein</keyword>